<dbReference type="AlphaFoldDB" id="A0A5S4WPK9"/>
<accession>A0A5S4WPK9</accession>
<keyword evidence="1" id="KW-0805">Transcription regulation</keyword>
<proteinExistence type="predicted"/>
<dbReference type="PRINTS" id="PR00038">
    <property type="entry name" value="HTHLUXR"/>
</dbReference>
<reference evidence="5 6" key="1">
    <citation type="submission" date="2019-08" db="EMBL/GenBank/DDBJ databases">
        <title>Bradyrhizobium hipponensis sp. nov., a rhizobium isolated from a Lupinus angustifolius root nodule in Tunisia.</title>
        <authorList>
            <person name="Off K."/>
            <person name="Rejili M."/>
            <person name="Mars M."/>
            <person name="Brachmann A."/>
            <person name="Marin M."/>
        </authorList>
    </citation>
    <scope>NUCLEOTIDE SEQUENCE [LARGE SCALE GENOMIC DNA]</scope>
    <source>
        <strain evidence="5 6">CTAW11</strain>
    </source>
</reference>
<dbReference type="CDD" id="cd06170">
    <property type="entry name" value="LuxR_C_like"/>
    <property type="match status" value="1"/>
</dbReference>
<gene>
    <name evidence="5" type="ORF">FXB38_18860</name>
</gene>
<dbReference type="PANTHER" id="PTHR44688:SF16">
    <property type="entry name" value="DNA-BINDING TRANSCRIPTIONAL ACTIVATOR DEVR_DOSR"/>
    <property type="match status" value="1"/>
</dbReference>
<dbReference type="Gene3D" id="1.10.10.10">
    <property type="entry name" value="Winged helix-like DNA-binding domain superfamily/Winged helix DNA-binding domain"/>
    <property type="match status" value="1"/>
</dbReference>
<dbReference type="Proteomes" id="UP000324853">
    <property type="component" value="Unassembled WGS sequence"/>
</dbReference>
<name>A0A5S4WPK9_9BRAD</name>
<dbReference type="PROSITE" id="PS50043">
    <property type="entry name" value="HTH_LUXR_2"/>
    <property type="match status" value="1"/>
</dbReference>
<feature type="domain" description="HTH luxR-type" evidence="4">
    <location>
        <begin position="188"/>
        <end position="253"/>
    </location>
</feature>
<evidence type="ECO:0000256" key="1">
    <source>
        <dbReference type="ARBA" id="ARBA00023015"/>
    </source>
</evidence>
<dbReference type="SUPFAM" id="SSF46894">
    <property type="entry name" value="C-terminal effector domain of the bipartite response regulators"/>
    <property type="match status" value="1"/>
</dbReference>
<dbReference type="PANTHER" id="PTHR44688">
    <property type="entry name" value="DNA-BINDING TRANSCRIPTIONAL ACTIVATOR DEVR_DOSR"/>
    <property type="match status" value="1"/>
</dbReference>
<keyword evidence="6" id="KW-1185">Reference proteome</keyword>
<protein>
    <recommendedName>
        <fullName evidence="4">HTH luxR-type domain-containing protein</fullName>
    </recommendedName>
</protein>
<evidence type="ECO:0000259" key="4">
    <source>
        <dbReference type="PROSITE" id="PS50043"/>
    </source>
</evidence>
<dbReference type="InterPro" id="IPR000792">
    <property type="entry name" value="Tscrpt_reg_LuxR_C"/>
</dbReference>
<dbReference type="Pfam" id="PF00196">
    <property type="entry name" value="GerE"/>
    <property type="match status" value="1"/>
</dbReference>
<dbReference type="GO" id="GO:0006355">
    <property type="term" value="P:regulation of DNA-templated transcription"/>
    <property type="evidence" value="ECO:0007669"/>
    <property type="project" value="InterPro"/>
</dbReference>
<evidence type="ECO:0000313" key="5">
    <source>
        <dbReference type="EMBL" id="TYL83327.1"/>
    </source>
</evidence>
<dbReference type="SMART" id="SM00421">
    <property type="entry name" value="HTH_LUXR"/>
    <property type="match status" value="1"/>
</dbReference>
<sequence>MLPKGRTAMNISTKKQRVLSRVIGLLSAQHASNQELRTIIGPLLLDLLDADFYASYTWNSRKQAFELGVSVNLDDACVPNYERYFQHRHKAGLSRWLRQGVNPVSALISHRDLMRTEIYNEFLRPFGHYYGINLFAFDGRESIGDVRIWRRNGRPDFDDNEIELLKLIEPGFTQALKRTALSCAPRLLPGLQAKLSPREAAVAGLAAKGLADKEIARRLAVTFATVRAHLDSAFAKLGVRNRTQLASLLHAADVTQGTQSRTKH</sequence>
<evidence type="ECO:0000313" key="6">
    <source>
        <dbReference type="Proteomes" id="UP000324853"/>
    </source>
</evidence>
<dbReference type="InterPro" id="IPR016032">
    <property type="entry name" value="Sig_transdc_resp-reg_C-effctor"/>
</dbReference>
<organism evidence="5 6">
    <name type="scientific">Bradyrhizobium cytisi</name>
    <dbReference type="NCBI Taxonomy" id="515489"/>
    <lineage>
        <taxon>Bacteria</taxon>
        <taxon>Pseudomonadati</taxon>
        <taxon>Pseudomonadota</taxon>
        <taxon>Alphaproteobacteria</taxon>
        <taxon>Hyphomicrobiales</taxon>
        <taxon>Nitrobacteraceae</taxon>
        <taxon>Bradyrhizobium</taxon>
    </lineage>
</organism>
<dbReference type="GO" id="GO:0003677">
    <property type="term" value="F:DNA binding"/>
    <property type="evidence" value="ECO:0007669"/>
    <property type="project" value="UniProtKB-KW"/>
</dbReference>
<evidence type="ECO:0000256" key="2">
    <source>
        <dbReference type="ARBA" id="ARBA00023125"/>
    </source>
</evidence>
<dbReference type="InterPro" id="IPR036388">
    <property type="entry name" value="WH-like_DNA-bd_sf"/>
</dbReference>
<keyword evidence="3" id="KW-0804">Transcription</keyword>
<dbReference type="EMBL" id="VSSR01000029">
    <property type="protein sequence ID" value="TYL83327.1"/>
    <property type="molecule type" value="Genomic_DNA"/>
</dbReference>
<comment type="caution">
    <text evidence="5">The sequence shown here is derived from an EMBL/GenBank/DDBJ whole genome shotgun (WGS) entry which is preliminary data.</text>
</comment>
<dbReference type="OrthoDB" id="5914438at2"/>
<evidence type="ECO:0000256" key="3">
    <source>
        <dbReference type="ARBA" id="ARBA00023163"/>
    </source>
</evidence>
<keyword evidence="2" id="KW-0238">DNA-binding</keyword>